<gene>
    <name evidence="1" type="ORF">BUTYVIB_01874</name>
</gene>
<dbReference type="STRING" id="45851.BHV86_08960"/>
<name>D4S1A4_9FIRM</name>
<evidence type="ECO:0000313" key="1">
    <source>
        <dbReference type="EMBL" id="EFF67994.1"/>
    </source>
</evidence>
<keyword evidence="2" id="KW-1185">Reference proteome</keyword>
<proteinExistence type="predicted"/>
<dbReference type="Pfam" id="PF12611">
    <property type="entry name" value="Flagellar_put"/>
    <property type="match status" value="1"/>
</dbReference>
<keyword evidence="1" id="KW-0282">Flagellum</keyword>
<accession>D4S1A4</accession>
<evidence type="ECO:0000313" key="2">
    <source>
        <dbReference type="Proteomes" id="UP000006238"/>
    </source>
</evidence>
<dbReference type="NCBIfam" id="TIGR02530">
    <property type="entry name" value="flg_new"/>
    <property type="match status" value="1"/>
</dbReference>
<dbReference type="AlphaFoldDB" id="D4S1A4"/>
<dbReference type="Proteomes" id="UP000006238">
    <property type="component" value="Unassembled WGS sequence"/>
</dbReference>
<keyword evidence="1" id="KW-0969">Cilium</keyword>
<dbReference type="EMBL" id="ABWN01000033">
    <property type="protein sequence ID" value="EFF67994.1"/>
    <property type="molecule type" value="Genomic_DNA"/>
</dbReference>
<reference evidence="1 2" key="1">
    <citation type="submission" date="2010-02" db="EMBL/GenBank/DDBJ databases">
        <authorList>
            <person name="Weinstock G."/>
            <person name="Sodergren E."/>
            <person name="Clifton S."/>
            <person name="Fulton L."/>
            <person name="Fulton B."/>
            <person name="Courtney L."/>
            <person name="Fronick C."/>
            <person name="Harrison M."/>
            <person name="Strong C."/>
            <person name="Farmer C."/>
            <person name="Delahaunty K."/>
            <person name="Markovic C."/>
            <person name="Hall O."/>
            <person name="Minx P."/>
            <person name="Tomlinson C."/>
            <person name="Mitreva M."/>
            <person name="Nelson J."/>
            <person name="Hou S."/>
            <person name="Wollam A."/>
            <person name="Pepin K.H."/>
            <person name="Johnson M."/>
            <person name="Bhonagiri V."/>
            <person name="Zhang X."/>
            <person name="Suruliraj S."/>
            <person name="Warren W."/>
            <person name="Chinwalla A."/>
            <person name="Mardis E.R."/>
            <person name="Wilson R.K."/>
        </authorList>
    </citation>
    <scope>NUCLEOTIDE SEQUENCE [LARGE SCALE GENOMIC DNA]</scope>
    <source>
        <strain evidence="1 2">DSM 2876</strain>
    </source>
</reference>
<dbReference type="InterPro" id="IPR013367">
    <property type="entry name" value="Flagellar_put"/>
</dbReference>
<organism evidence="1 2">
    <name type="scientific">Eshraghiella crossota DSM 2876</name>
    <dbReference type="NCBI Taxonomy" id="511680"/>
    <lineage>
        <taxon>Bacteria</taxon>
        <taxon>Bacillati</taxon>
        <taxon>Bacillota</taxon>
        <taxon>Clostridia</taxon>
        <taxon>Lachnospirales</taxon>
        <taxon>Lachnospiraceae</taxon>
        <taxon>Eshraghiella</taxon>
    </lineage>
</organism>
<comment type="caution">
    <text evidence="1">The sequence shown here is derived from an EMBL/GenBank/DDBJ whole genome shotgun (WGS) entry which is preliminary data.</text>
</comment>
<dbReference type="HOGENOM" id="CLU_145226_3_0_9"/>
<sequence length="133" mass="14925">MYMEINNQGFVSIEQVTSRYFKGTAPEKEQSGNISFGDLLKEKVNEAGSRELKFSKHASRRLMDRNINLSKEQIDRLQKGAQLSNRKGIKESLVLMDEYAFIVNTGSNTVVTAMEKDADGENIYTNIDGAVLV</sequence>
<dbReference type="eggNOG" id="ENOG5032Y5R">
    <property type="taxonomic scope" value="Bacteria"/>
</dbReference>
<protein>
    <submittedName>
        <fullName evidence="1">Flagellar operon protein</fullName>
    </submittedName>
</protein>
<keyword evidence="1" id="KW-0966">Cell projection</keyword>